<proteinExistence type="inferred from homology"/>
<keyword evidence="4" id="KW-1185">Reference proteome</keyword>
<name>A0A1S3YKM4_TOBAC</name>
<organism evidence="4 5">
    <name type="scientific">Nicotiana tabacum</name>
    <name type="common">Common tobacco</name>
    <dbReference type="NCBI Taxonomy" id="4097"/>
    <lineage>
        <taxon>Eukaryota</taxon>
        <taxon>Viridiplantae</taxon>
        <taxon>Streptophyta</taxon>
        <taxon>Embryophyta</taxon>
        <taxon>Tracheophyta</taxon>
        <taxon>Spermatophyta</taxon>
        <taxon>Magnoliopsida</taxon>
        <taxon>eudicotyledons</taxon>
        <taxon>Gunneridae</taxon>
        <taxon>Pentapetalae</taxon>
        <taxon>asterids</taxon>
        <taxon>lamiids</taxon>
        <taxon>Solanales</taxon>
        <taxon>Solanaceae</taxon>
        <taxon>Nicotianoideae</taxon>
        <taxon>Nicotianeae</taxon>
        <taxon>Nicotiana</taxon>
    </lineage>
</organism>
<dbReference type="Gene3D" id="3.30.497.10">
    <property type="entry name" value="Antithrombin, subunit I, domain 2"/>
    <property type="match status" value="2"/>
</dbReference>
<dbReference type="InterPro" id="IPR000215">
    <property type="entry name" value="Serpin_fam"/>
</dbReference>
<evidence type="ECO:0000259" key="3">
    <source>
        <dbReference type="PROSITE" id="PS50127"/>
    </source>
</evidence>
<dbReference type="CDD" id="cd23808">
    <property type="entry name" value="UBCc_UBE2W"/>
    <property type="match status" value="1"/>
</dbReference>
<comment type="similarity">
    <text evidence="1 2">Belongs to the serpin family.</text>
</comment>
<dbReference type="SUPFAM" id="SSF56574">
    <property type="entry name" value="Serpins"/>
    <property type="match status" value="2"/>
</dbReference>
<dbReference type="InterPro" id="IPR042185">
    <property type="entry name" value="Serpin_sf_2"/>
</dbReference>
<dbReference type="OrthoDB" id="671595at2759"/>
<accession>A0A1S3YKM4</accession>
<dbReference type="InterPro" id="IPR023795">
    <property type="entry name" value="Serpin_CS"/>
</dbReference>
<evidence type="ECO:0000256" key="2">
    <source>
        <dbReference type="RuleBase" id="RU000411"/>
    </source>
</evidence>
<dbReference type="Pfam" id="PF00079">
    <property type="entry name" value="Serpin"/>
    <property type="match status" value="1"/>
</dbReference>
<dbReference type="InterPro" id="IPR000608">
    <property type="entry name" value="UBC"/>
</dbReference>
<reference evidence="4" key="1">
    <citation type="journal article" date="2014" name="Nat. Commun.">
        <title>The tobacco genome sequence and its comparison with those of tomato and potato.</title>
        <authorList>
            <person name="Sierro N."/>
            <person name="Battey J.N."/>
            <person name="Ouadi S."/>
            <person name="Bakaher N."/>
            <person name="Bovet L."/>
            <person name="Willig A."/>
            <person name="Goepfert S."/>
            <person name="Peitsch M.C."/>
            <person name="Ivanov N.V."/>
        </authorList>
    </citation>
    <scope>NUCLEOTIDE SEQUENCE [LARGE SCALE GENOMIC DNA]</scope>
</reference>
<reference evidence="5" key="2">
    <citation type="submission" date="2025-08" db="UniProtKB">
        <authorList>
            <consortium name="RefSeq"/>
        </authorList>
    </citation>
    <scope>IDENTIFICATION</scope>
    <source>
        <tissue evidence="5">Leaf</tissue>
    </source>
</reference>
<dbReference type="PANTHER" id="PTHR11461">
    <property type="entry name" value="SERINE PROTEASE INHIBITOR, SERPIN"/>
    <property type="match status" value="1"/>
</dbReference>
<dbReference type="AlphaFoldDB" id="A0A1S3YKM4"/>
<dbReference type="RefSeq" id="XP_016452655.1">
    <property type="nucleotide sequence ID" value="XM_016597169.1"/>
</dbReference>
<dbReference type="Pfam" id="PF00179">
    <property type="entry name" value="UQ_con"/>
    <property type="match status" value="1"/>
</dbReference>
<dbReference type="Gene3D" id="2.30.39.10">
    <property type="entry name" value="Alpha-1-antitrypsin, domain 1"/>
    <property type="match status" value="1"/>
</dbReference>
<protein>
    <submittedName>
        <fullName evidence="5">Serpin-ZX isoform X2</fullName>
    </submittedName>
</protein>
<dbReference type="GeneID" id="107777178"/>
<dbReference type="CDD" id="cd02043">
    <property type="entry name" value="serpinP_plants"/>
    <property type="match status" value="1"/>
</dbReference>
<dbReference type="InterPro" id="IPR023796">
    <property type="entry name" value="Serpin_dom"/>
</dbReference>
<evidence type="ECO:0000313" key="5">
    <source>
        <dbReference type="RefSeq" id="XP_016452655.1"/>
    </source>
</evidence>
<dbReference type="SMART" id="SM00212">
    <property type="entry name" value="UBCc"/>
    <property type="match status" value="1"/>
</dbReference>
<dbReference type="InterPro" id="IPR016135">
    <property type="entry name" value="UBQ-conjugating_enzyme/RWD"/>
</dbReference>
<dbReference type="SUPFAM" id="SSF54495">
    <property type="entry name" value="UBC-like"/>
    <property type="match status" value="1"/>
</dbReference>
<dbReference type="PROSITE" id="PS50127">
    <property type="entry name" value="UBC_2"/>
    <property type="match status" value="1"/>
</dbReference>
<dbReference type="SMART" id="SM00093">
    <property type="entry name" value="SERPIN"/>
    <property type="match status" value="1"/>
</dbReference>
<dbReference type="RefSeq" id="XP_016452655.1">
    <property type="nucleotide sequence ID" value="XM_016597169.2"/>
</dbReference>
<dbReference type="GO" id="GO:0004867">
    <property type="term" value="F:serine-type endopeptidase inhibitor activity"/>
    <property type="evidence" value="ECO:0007669"/>
    <property type="project" value="InterPro"/>
</dbReference>
<dbReference type="Proteomes" id="UP000790787">
    <property type="component" value="Chromosome 24"/>
</dbReference>
<sequence length="530" mass="58789">MACNRLHTELGNWQVNPPSGFNLEPSDYLQRWLIEVNGAPGTLYANETYQLQAEFPEHYPIKAPQVIFLPPAPLHPDIYRDGHICLDILYDSWSPTMTVSSICISILSMLSSSTVKFPSSEMMDVPLILSKHVFFSKFKADEDESNNANMVFSPVSIQIIFALIAAGSSGSTLDQLLAFLKFNSVEELNSVYSRVITDVLADGSPMGGPRLSVTNWAWVDQSLSFKHSFKQVMDNVYKAASASVDFRNKGDEVTGEVNKWAEEKTNGLIKQILPPVAVNSGTSLILANALYFKGAWTEKLNASDTKDHEFHLLNGGSVQAPLMTSKKRQYVKAFDGFQVLRLRYKQGEDKRFLNMYVYLPNARDGLPTLLEKISSEPGFLDRHVPYEKVKVHEFLIPKFKISLGIEALEVLKGLELTLPFKGGLTEMVGENYPLAVANVFHKAFIEVNEEGAEAPAAKAFHKAFIEVNEEAPVAPAVTVATMMFGCSMMKVEEEIDFVADHPFMFLVKDETAGVVLFVGTLLNPLAVSPS</sequence>
<feature type="domain" description="UBC core" evidence="3">
    <location>
        <begin position="1"/>
        <end position="147"/>
    </location>
</feature>
<dbReference type="GO" id="GO:0005615">
    <property type="term" value="C:extracellular space"/>
    <property type="evidence" value="ECO:0007669"/>
    <property type="project" value="InterPro"/>
</dbReference>
<dbReference type="PROSITE" id="PS00284">
    <property type="entry name" value="SERPIN"/>
    <property type="match status" value="1"/>
</dbReference>
<gene>
    <name evidence="5" type="primary">LOC107777178</name>
</gene>
<evidence type="ECO:0000313" key="4">
    <source>
        <dbReference type="Proteomes" id="UP000790787"/>
    </source>
</evidence>
<dbReference type="InterPro" id="IPR042178">
    <property type="entry name" value="Serpin_sf_1"/>
</dbReference>
<evidence type="ECO:0000256" key="1">
    <source>
        <dbReference type="ARBA" id="ARBA00009500"/>
    </source>
</evidence>
<dbReference type="PANTHER" id="PTHR11461:SF314">
    <property type="entry name" value="SERPIN-ZX-LIKE"/>
    <property type="match status" value="1"/>
</dbReference>
<dbReference type="InterPro" id="IPR036186">
    <property type="entry name" value="Serpin_sf"/>
</dbReference>
<dbReference type="Gene3D" id="3.10.110.10">
    <property type="entry name" value="Ubiquitin Conjugating Enzyme"/>
    <property type="match status" value="1"/>
</dbReference>